<dbReference type="GO" id="GO:0022857">
    <property type="term" value="F:transmembrane transporter activity"/>
    <property type="evidence" value="ECO:0007669"/>
    <property type="project" value="TreeGrafter"/>
</dbReference>
<feature type="domain" description="ABC3 transporter permease C-terminal" evidence="8">
    <location>
        <begin position="54"/>
        <end position="165"/>
    </location>
</feature>
<keyword evidence="2" id="KW-1003">Cell membrane</keyword>
<evidence type="ECO:0000256" key="2">
    <source>
        <dbReference type="ARBA" id="ARBA00022475"/>
    </source>
</evidence>
<dbReference type="Pfam" id="PF02687">
    <property type="entry name" value="FtsX"/>
    <property type="match status" value="1"/>
</dbReference>
<reference evidence="9" key="1">
    <citation type="submission" date="2018-06" db="EMBL/GenBank/DDBJ databases">
        <authorList>
            <person name="Zhirakovskaya E."/>
        </authorList>
    </citation>
    <scope>NUCLEOTIDE SEQUENCE</scope>
</reference>
<dbReference type="PANTHER" id="PTHR30572">
    <property type="entry name" value="MEMBRANE COMPONENT OF TRANSPORTER-RELATED"/>
    <property type="match status" value="1"/>
</dbReference>
<keyword evidence="4 7" id="KW-1133">Transmembrane helix</keyword>
<dbReference type="AlphaFoldDB" id="A0A3B0UIQ4"/>
<evidence type="ECO:0000313" key="9">
    <source>
        <dbReference type="EMBL" id="VAW30991.1"/>
    </source>
</evidence>
<feature type="non-terminal residue" evidence="9">
    <location>
        <position position="1"/>
    </location>
</feature>
<dbReference type="InterPro" id="IPR003838">
    <property type="entry name" value="ABC3_permease_C"/>
</dbReference>
<evidence type="ECO:0000256" key="5">
    <source>
        <dbReference type="ARBA" id="ARBA00023136"/>
    </source>
</evidence>
<dbReference type="GO" id="GO:0005886">
    <property type="term" value="C:plasma membrane"/>
    <property type="evidence" value="ECO:0007669"/>
    <property type="project" value="UniProtKB-SubCell"/>
</dbReference>
<feature type="transmembrane region" description="Helical" evidence="7">
    <location>
        <begin position="95"/>
        <end position="120"/>
    </location>
</feature>
<organism evidence="9">
    <name type="scientific">hydrothermal vent metagenome</name>
    <dbReference type="NCBI Taxonomy" id="652676"/>
    <lineage>
        <taxon>unclassified sequences</taxon>
        <taxon>metagenomes</taxon>
        <taxon>ecological metagenomes</taxon>
    </lineage>
</organism>
<keyword evidence="5 7" id="KW-0472">Membrane</keyword>
<proteinExistence type="inferred from homology"/>
<protein>
    <submittedName>
        <fullName evidence="9">ABC-type antimicrobial peptide transport system, permease component</fullName>
    </submittedName>
</protein>
<accession>A0A3B0UIQ4</accession>
<dbReference type="PANTHER" id="PTHR30572:SF4">
    <property type="entry name" value="ABC TRANSPORTER PERMEASE YTRF"/>
    <property type="match status" value="1"/>
</dbReference>
<feature type="transmembrane region" description="Helical" evidence="7">
    <location>
        <begin position="140"/>
        <end position="160"/>
    </location>
</feature>
<name>A0A3B0UIQ4_9ZZZZ</name>
<dbReference type="InterPro" id="IPR050250">
    <property type="entry name" value="Macrolide_Exporter_MacB"/>
</dbReference>
<evidence type="ECO:0000256" key="6">
    <source>
        <dbReference type="ARBA" id="ARBA00038076"/>
    </source>
</evidence>
<evidence type="ECO:0000256" key="4">
    <source>
        <dbReference type="ARBA" id="ARBA00022989"/>
    </source>
</evidence>
<gene>
    <name evidence="9" type="ORF">MNBD_CHLOROFLEXI01-5066</name>
</gene>
<evidence type="ECO:0000256" key="3">
    <source>
        <dbReference type="ARBA" id="ARBA00022692"/>
    </source>
</evidence>
<dbReference type="EMBL" id="UOEU01000129">
    <property type="protein sequence ID" value="VAW30991.1"/>
    <property type="molecule type" value="Genomic_DNA"/>
</dbReference>
<comment type="similarity">
    <text evidence="6">Belongs to the ABC-4 integral membrane protein family.</text>
</comment>
<comment type="subcellular location">
    <subcellularLocation>
        <location evidence="1">Cell membrane</location>
        <topology evidence="1">Multi-pass membrane protein</topology>
    </subcellularLocation>
</comment>
<feature type="transmembrane region" description="Helical" evidence="7">
    <location>
        <begin position="50"/>
        <end position="75"/>
    </location>
</feature>
<evidence type="ECO:0000256" key="7">
    <source>
        <dbReference type="SAM" id="Phobius"/>
    </source>
</evidence>
<evidence type="ECO:0000259" key="8">
    <source>
        <dbReference type="Pfam" id="PF02687"/>
    </source>
</evidence>
<keyword evidence="3 7" id="KW-0812">Transmembrane</keyword>
<sequence length="174" mass="18434">TEQVEGAIEQITITLRDLHNISYGDADDFSIFDQTSLLDTINTVTASLTAFLGVIAGISLLVGGIGIMNIMLVSVTERTREIGIRKAIGALRRDILAQFLLESLLLSLLGGVLGILLGWGVSVVAGAAFDVPALVEASTVLLSFGFAAAVGLIFGIYPAWRASSLRPIEALRYE</sequence>
<evidence type="ECO:0000256" key="1">
    <source>
        <dbReference type="ARBA" id="ARBA00004651"/>
    </source>
</evidence>